<name>A0A420AIT3_SPHD1</name>
<evidence type="ECO:0000313" key="1">
    <source>
        <dbReference type="EMBL" id="RKE44329.1"/>
    </source>
</evidence>
<dbReference type="AlphaFoldDB" id="A0A420AIT3"/>
<organism evidence="1 2">
    <name type="scientific">Sphingobacterium detergens</name>
    <dbReference type="NCBI Taxonomy" id="1145106"/>
    <lineage>
        <taxon>Bacteria</taxon>
        <taxon>Pseudomonadati</taxon>
        <taxon>Bacteroidota</taxon>
        <taxon>Sphingobacteriia</taxon>
        <taxon>Sphingobacteriales</taxon>
        <taxon>Sphingobacteriaceae</taxon>
        <taxon>Sphingobacterium</taxon>
    </lineage>
</organism>
<comment type="caution">
    <text evidence="1">The sequence shown here is derived from an EMBL/GenBank/DDBJ whole genome shotgun (WGS) entry which is preliminary data.</text>
</comment>
<evidence type="ECO:0000313" key="2">
    <source>
        <dbReference type="Proteomes" id="UP000286246"/>
    </source>
</evidence>
<sequence length="59" mass="6439">MCAEGIYDSLMAIYDSFTSNCGAGRTDPIYQICSAQLGLKFSNNLENSCLSKGKEYGRC</sequence>
<reference evidence="1 2" key="1">
    <citation type="submission" date="2018-09" db="EMBL/GenBank/DDBJ databases">
        <title>Genomic Encyclopedia of Type Strains, Phase III (KMG-III): the genomes of soil and plant-associated and newly described type strains.</title>
        <authorList>
            <person name="Whitman W."/>
        </authorList>
    </citation>
    <scope>NUCLEOTIDE SEQUENCE [LARGE SCALE GENOMIC DNA]</scope>
    <source>
        <strain evidence="1 2">CECT 7938</strain>
    </source>
</reference>
<accession>A0A420AIT3</accession>
<proteinExistence type="predicted"/>
<dbReference type="Proteomes" id="UP000286246">
    <property type="component" value="Unassembled WGS sequence"/>
</dbReference>
<keyword evidence="2" id="KW-1185">Reference proteome</keyword>
<protein>
    <submittedName>
        <fullName evidence="1">Uncharacterized protein</fullName>
    </submittedName>
</protein>
<gene>
    <name evidence="1" type="ORF">DFQ12_4797</name>
</gene>
<dbReference type="EMBL" id="RAPY01000006">
    <property type="protein sequence ID" value="RKE44329.1"/>
    <property type="molecule type" value="Genomic_DNA"/>
</dbReference>